<sequence>MREVREMSYTDLFQRYGSPSKEAEIRIWYYLHRPEALDTFDKIKHYDGQAAQMVAQCKKLIEDMSEYRQDLAARYNQLATMPSRRRLKLERYVKYDNKKFYYIRHFTDYDDGTSVETETEKFPGKERRAALARFAELKKQCPGIVAEMDIEKKSWEK</sequence>
<evidence type="ECO:0000313" key="1">
    <source>
        <dbReference type="EMBL" id="DAE10208.1"/>
    </source>
</evidence>
<proteinExistence type="predicted"/>
<protein>
    <submittedName>
        <fullName evidence="1">Uncharacterized protein</fullName>
    </submittedName>
</protein>
<accession>A0A8S5PTZ3</accession>
<name>A0A8S5PTZ3_9CAUD</name>
<reference evidence="1" key="1">
    <citation type="journal article" date="2021" name="Proc. Natl. Acad. Sci. U.S.A.">
        <title>A Catalog of Tens of Thousands of Viruses from Human Metagenomes Reveals Hidden Associations with Chronic Diseases.</title>
        <authorList>
            <person name="Tisza M.J."/>
            <person name="Buck C.B."/>
        </authorList>
    </citation>
    <scope>NUCLEOTIDE SEQUENCE</scope>
    <source>
        <strain evidence="1">CtzS633</strain>
    </source>
</reference>
<organism evidence="1">
    <name type="scientific">Myoviridae sp. ctzS633</name>
    <dbReference type="NCBI Taxonomy" id="2825212"/>
    <lineage>
        <taxon>Viruses</taxon>
        <taxon>Duplodnaviria</taxon>
        <taxon>Heunggongvirae</taxon>
        <taxon>Uroviricota</taxon>
        <taxon>Caudoviricetes</taxon>
    </lineage>
</organism>
<dbReference type="EMBL" id="BK015505">
    <property type="protein sequence ID" value="DAE10208.1"/>
    <property type="molecule type" value="Genomic_DNA"/>
</dbReference>